<feature type="transmembrane region" description="Helical" evidence="3">
    <location>
        <begin position="229"/>
        <end position="251"/>
    </location>
</feature>
<feature type="transmembrane region" description="Helical" evidence="3">
    <location>
        <begin position="450"/>
        <end position="471"/>
    </location>
</feature>
<feature type="transmembrane region" description="Helical" evidence="3">
    <location>
        <begin position="325"/>
        <end position="346"/>
    </location>
</feature>
<evidence type="ECO:0000256" key="2">
    <source>
        <dbReference type="SAM" id="MobiDB-lite"/>
    </source>
</evidence>
<keyword evidence="3" id="KW-0472">Membrane</keyword>
<feature type="transmembrane region" description="Helical" evidence="3">
    <location>
        <begin position="118"/>
        <end position="139"/>
    </location>
</feature>
<dbReference type="PANTHER" id="PTHR11328:SF28">
    <property type="entry name" value="MAJOR FACILITATOR SUPERFAMILY DOMAIN-CONTAINING PROTEIN 12"/>
    <property type="match status" value="1"/>
</dbReference>
<accession>A0AAV2R2Z3</accession>
<evidence type="ECO:0000256" key="3">
    <source>
        <dbReference type="SAM" id="Phobius"/>
    </source>
</evidence>
<evidence type="ECO:0000256" key="1">
    <source>
        <dbReference type="ARBA" id="ARBA00008335"/>
    </source>
</evidence>
<evidence type="ECO:0008006" key="6">
    <source>
        <dbReference type="Google" id="ProtNLM"/>
    </source>
</evidence>
<feature type="transmembrane region" description="Helical" evidence="3">
    <location>
        <begin position="31"/>
        <end position="56"/>
    </location>
</feature>
<comment type="similarity">
    <text evidence="1">Belongs to the major facilitator superfamily.</text>
</comment>
<comment type="caution">
    <text evidence="4">The sequence shown here is derived from an EMBL/GenBank/DDBJ whole genome shotgun (WGS) entry which is preliminary data.</text>
</comment>
<feature type="non-terminal residue" evidence="4">
    <location>
        <position position="520"/>
    </location>
</feature>
<protein>
    <recommendedName>
        <fullName evidence="6">Major facilitator superfamily domain-containing protein 12-like</fullName>
    </recommendedName>
</protein>
<feature type="transmembrane region" description="Helical" evidence="3">
    <location>
        <begin position="286"/>
        <end position="305"/>
    </location>
</feature>
<dbReference type="GO" id="GO:0005886">
    <property type="term" value="C:plasma membrane"/>
    <property type="evidence" value="ECO:0007669"/>
    <property type="project" value="TreeGrafter"/>
</dbReference>
<keyword evidence="3" id="KW-1133">Transmembrane helix</keyword>
<dbReference type="InterPro" id="IPR036259">
    <property type="entry name" value="MFS_trans_sf"/>
</dbReference>
<sequence>MGDNKDQAMAWYTKLAYGVGHFFNDLAASMWFTYLLIFLIEVIQFSGVEAGIILLVGQLADGIATPVVGMLCDRRVNNAFIAKYGRRKTWHAGGTLLMTLTYPFIWNNCLGGDADRGALMVYYCFFSITVQFGWAMVQISHLALIPDLTTLKKQRTELSSIRYAFTVIANLSVYTVLFFVFDSDNCTDEGDGGNQTAIYNTEGTDFTTDLPTTIESNCSGLGPEDSSKFATVSLVCLGIGLVFSLLFHLGVHEKPYTTNNNQECTNSETRSSAKKAMKKSEWFKEIPIYQVAALYMATRLYVNMYQSYIVLYTQDTLDLPKNTVATVPFVMYCASFVTSFGMVFINGKIGSKATFTVGCLVGLSGCVWVALDRSEQFNIWGIYLVASLLGIGGSTLLITSIAITADLIGDNDDSGAFVYGFMSFADKVSNGIAIMTIQSIGDKKPEGSNFYQMVLTYACGLPCLLGILVIITMINRHINSRTNVKRKLRTNVKRKLISKDNRGQKKTNVKSKPMSKEKDE</sequence>
<proteinExistence type="inferred from homology"/>
<dbReference type="Gene3D" id="1.20.1250.20">
    <property type="entry name" value="MFS general substrate transporter like domains"/>
    <property type="match status" value="1"/>
</dbReference>
<feature type="region of interest" description="Disordered" evidence="2">
    <location>
        <begin position="497"/>
        <end position="520"/>
    </location>
</feature>
<feature type="transmembrane region" description="Helical" evidence="3">
    <location>
        <begin position="353"/>
        <end position="371"/>
    </location>
</feature>
<name>A0AAV2R2Z3_MEGNR</name>
<feature type="transmembrane region" description="Helical" evidence="3">
    <location>
        <begin position="160"/>
        <end position="181"/>
    </location>
</feature>
<dbReference type="PANTHER" id="PTHR11328">
    <property type="entry name" value="MAJOR FACILITATOR SUPERFAMILY DOMAIN-CONTAINING PROTEIN"/>
    <property type="match status" value="1"/>
</dbReference>
<reference evidence="4 5" key="1">
    <citation type="submission" date="2024-05" db="EMBL/GenBank/DDBJ databases">
        <authorList>
            <person name="Wallberg A."/>
        </authorList>
    </citation>
    <scope>NUCLEOTIDE SEQUENCE [LARGE SCALE GENOMIC DNA]</scope>
</reference>
<gene>
    <name evidence="4" type="ORF">MNOR_LOCUS20240</name>
</gene>
<dbReference type="AlphaFoldDB" id="A0AAV2R2Z3"/>
<dbReference type="GO" id="GO:0015293">
    <property type="term" value="F:symporter activity"/>
    <property type="evidence" value="ECO:0007669"/>
    <property type="project" value="InterPro"/>
</dbReference>
<feature type="transmembrane region" description="Helical" evidence="3">
    <location>
        <begin position="89"/>
        <end position="106"/>
    </location>
</feature>
<feature type="transmembrane region" description="Helical" evidence="3">
    <location>
        <begin position="377"/>
        <end position="404"/>
    </location>
</feature>
<dbReference type="Proteomes" id="UP001497623">
    <property type="component" value="Unassembled WGS sequence"/>
</dbReference>
<feature type="transmembrane region" description="Helical" evidence="3">
    <location>
        <begin position="416"/>
        <end position="438"/>
    </location>
</feature>
<keyword evidence="5" id="KW-1185">Reference proteome</keyword>
<dbReference type="SUPFAM" id="SSF103473">
    <property type="entry name" value="MFS general substrate transporter"/>
    <property type="match status" value="1"/>
</dbReference>
<evidence type="ECO:0000313" key="4">
    <source>
        <dbReference type="EMBL" id="CAL4113988.1"/>
    </source>
</evidence>
<dbReference type="InterPro" id="IPR039672">
    <property type="entry name" value="MFS_2"/>
</dbReference>
<organism evidence="4 5">
    <name type="scientific">Meganyctiphanes norvegica</name>
    <name type="common">Northern krill</name>
    <name type="synonym">Thysanopoda norvegica</name>
    <dbReference type="NCBI Taxonomy" id="48144"/>
    <lineage>
        <taxon>Eukaryota</taxon>
        <taxon>Metazoa</taxon>
        <taxon>Ecdysozoa</taxon>
        <taxon>Arthropoda</taxon>
        <taxon>Crustacea</taxon>
        <taxon>Multicrustacea</taxon>
        <taxon>Malacostraca</taxon>
        <taxon>Eumalacostraca</taxon>
        <taxon>Eucarida</taxon>
        <taxon>Euphausiacea</taxon>
        <taxon>Euphausiidae</taxon>
        <taxon>Meganyctiphanes</taxon>
    </lineage>
</organism>
<dbReference type="CDD" id="cd17491">
    <property type="entry name" value="MFS_MFSD12"/>
    <property type="match status" value="1"/>
</dbReference>
<dbReference type="EMBL" id="CAXKWB010015503">
    <property type="protein sequence ID" value="CAL4113988.1"/>
    <property type="molecule type" value="Genomic_DNA"/>
</dbReference>
<dbReference type="GO" id="GO:0008643">
    <property type="term" value="P:carbohydrate transport"/>
    <property type="evidence" value="ECO:0007669"/>
    <property type="project" value="InterPro"/>
</dbReference>
<evidence type="ECO:0000313" key="5">
    <source>
        <dbReference type="Proteomes" id="UP001497623"/>
    </source>
</evidence>
<dbReference type="Pfam" id="PF13347">
    <property type="entry name" value="MFS_2"/>
    <property type="match status" value="1"/>
</dbReference>
<keyword evidence="3" id="KW-0812">Transmembrane</keyword>